<gene>
    <name evidence="2" type="ordered locus">RB3574</name>
</gene>
<dbReference type="STRING" id="243090.RB3574"/>
<dbReference type="AlphaFoldDB" id="Q7UU13"/>
<evidence type="ECO:0000313" key="2">
    <source>
        <dbReference type="EMBL" id="CAD73271.1"/>
    </source>
</evidence>
<proteinExistence type="predicted"/>
<keyword evidence="3" id="KW-1185">Reference proteome</keyword>
<organism evidence="2 3">
    <name type="scientific">Rhodopirellula baltica (strain DSM 10527 / NCIMB 13988 / SH1)</name>
    <dbReference type="NCBI Taxonomy" id="243090"/>
    <lineage>
        <taxon>Bacteria</taxon>
        <taxon>Pseudomonadati</taxon>
        <taxon>Planctomycetota</taxon>
        <taxon>Planctomycetia</taxon>
        <taxon>Pirellulales</taxon>
        <taxon>Pirellulaceae</taxon>
        <taxon>Rhodopirellula</taxon>
    </lineage>
</organism>
<feature type="region of interest" description="Disordered" evidence="1">
    <location>
        <begin position="1"/>
        <end position="28"/>
    </location>
</feature>
<dbReference type="KEGG" id="rba:RB3574"/>
<dbReference type="Proteomes" id="UP000001025">
    <property type="component" value="Chromosome"/>
</dbReference>
<dbReference type="InParanoid" id="Q7UU13"/>
<reference evidence="2 3" key="1">
    <citation type="journal article" date="2003" name="Proc. Natl. Acad. Sci. U.S.A.">
        <title>Complete genome sequence of the marine planctomycete Pirellula sp. strain 1.</title>
        <authorList>
            <person name="Gloeckner F.O."/>
            <person name="Kube M."/>
            <person name="Bauer M."/>
            <person name="Teeling H."/>
            <person name="Lombardot T."/>
            <person name="Ludwig W."/>
            <person name="Gade D."/>
            <person name="Beck A."/>
            <person name="Borzym K."/>
            <person name="Heitmann K."/>
            <person name="Rabus R."/>
            <person name="Schlesner H."/>
            <person name="Amann R."/>
            <person name="Reinhardt R."/>
        </authorList>
    </citation>
    <scope>NUCLEOTIDE SEQUENCE [LARGE SCALE GENOMIC DNA]</scope>
    <source>
        <strain evidence="3">DSM 10527 / NCIMB 13988 / SH1</strain>
    </source>
</reference>
<sequence length="112" mass="12810">MISDDHKQDTSYFSTQSKRSEWFPANDKDSTQCATVRFQITISDATGKRQFTTNYNLAEWSATRAIGRLFLRCNSTAKHQHRYAPRNKASAARTLSRCMRPMVAGGRMNSRN</sequence>
<evidence type="ECO:0000256" key="1">
    <source>
        <dbReference type="SAM" id="MobiDB-lite"/>
    </source>
</evidence>
<protein>
    <submittedName>
        <fullName evidence="2">Uncharacterized protein</fullName>
    </submittedName>
</protein>
<name>Q7UU13_RHOBA</name>
<dbReference type="EnsemblBacteria" id="CAD73271">
    <property type="protein sequence ID" value="CAD73271"/>
    <property type="gene ID" value="RB3574"/>
</dbReference>
<evidence type="ECO:0000313" key="3">
    <source>
        <dbReference type="Proteomes" id="UP000001025"/>
    </source>
</evidence>
<dbReference type="EMBL" id="BX294139">
    <property type="protein sequence ID" value="CAD73271.1"/>
    <property type="molecule type" value="Genomic_DNA"/>
</dbReference>
<dbReference type="HOGENOM" id="CLU_2143858_0_0_0"/>
<accession>Q7UU13</accession>
<feature type="compositionally biased region" description="Basic and acidic residues" evidence="1">
    <location>
        <begin position="18"/>
        <end position="28"/>
    </location>
</feature>